<keyword evidence="3" id="KW-1185">Reference proteome</keyword>
<dbReference type="InterPro" id="IPR013096">
    <property type="entry name" value="Cupin_2"/>
</dbReference>
<gene>
    <name evidence="2" type="ORF">AOQ71_00240</name>
</gene>
<dbReference type="Gene3D" id="2.60.120.10">
    <property type="entry name" value="Jelly Rolls"/>
    <property type="match status" value="1"/>
</dbReference>
<proteinExistence type="predicted"/>
<reference evidence="2 3" key="1">
    <citation type="submission" date="2015-09" db="EMBL/GenBank/DDBJ databases">
        <title>Draft Genome Sequence of Bradyrhizobium manausense Strain BR 3351T, a Novel Symbiotic Nitrogen-Fixing Alphaproteobacterium Isolated from Brazilian Amazon Rain Forest.</title>
        <authorList>
            <person name="De Araujo J.L."/>
            <person name="Zilli J.E."/>
        </authorList>
    </citation>
    <scope>NUCLEOTIDE SEQUENCE [LARGE SCALE GENOMIC DNA]</scope>
    <source>
        <strain evidence="2 3">BR3351</strain>
    </source>
</reference>
<dbReference type="OrthoDB" id="9791637at2"/>
<dbReference type="PANTHER" id="PTHR36440:SF1">
    <property type="entry name" value="PUTATIVE (AFU_ORTHOLOGUE AFUA_8G07350)-RELATED"/>
    <property type="match status" value="1"/>
</dbReference>
<sequence>MAELIEVGAMQLRFLRTKYDTSGALDMFEVVIPPNSRMPVPHHHRDWEETIYGLEGVVSWTVAGKRIEIRPGDDLFIPRGVVHGFLNETQAIAKMLCVLTPGVLGPEFFREMAVALGGPAPPDPARMGEIMKRHGLIPAPSQ</sequence>
<accession>A0A0R3E6H3</accession>
<dbReference type="InterPro" id="IPR011051">
    <property type="entry name" value="RmlC_Cupin_sf"/>
</dbReference>
<organism evidence="2 3">
    <name type="scientific">Bradyrhizobium manausense</name>
    <dbReference type="NCBI Taxonomy" id="989370"/>
    <lineage>
        <taxon>Bacteria</taxon>
        <taxon>Pseudomonadati</taxon>
        <taxon>Pseudomonadota</taxon>
        <taxon>Alphaproteobacteria</taxon>
        <taxon>Hyphomicrobiales</taxon>
        <taxon>Nitrobacteraceae</taxon>
        <taxon>Bradyrhizobium</taxon>
    </lineage>
</organism>
<protein>
    <submittedName>
        <fullName evidence="2">Cupin</fullName>
    </submittedName>
</protein>
<dbReference type="InterPro" id="IPR053146">
    <property type="entry name" value="QDO-like"/>
</dbReference>
<dbReference type="STRING" id="989370.AOQ71_00240"/>
<dbReference type="RefSeq" id="WP_057740363.1">
    <property type="nucleotide sequence ID" value="NZ_LJYG01000002.1"/>
</dbReference>
<dbReference type="Proteomes" id="UP000051936">
    <property type="component" value="Unassembled WGS sequence"/>
</dbReference>
<name>A0A0R3E6H3_9BRAD</name>
<dbReference type="EMBL" id="LJYG01000002">
    <property type="protein sequence ID" value="KRQ17731.1"/>
    <property type="molecule type" value="Genomic_DNA"/>
</dbReference>
<evidence type="ECO:0000259" key="1">
    <source>
        <dbReference type="Pfam" id="PF07883"/>
    </source>
</evidence>
<comment type="caution">
    <text evidence="2">The sequence shown here is derived from an EMBL/GenBank/DDBJ whole genome shotgun (WGS) entry which is preliminary data.</text>
</comment>
<dbReference type="SUPFAM" id="SSF51182">
    <property type="entry name" value="RmlC-like cupins"/>
    <property type="match status" value="1"/>
</dbReference>
<evidence type="ECO:0000313" key="2">
    <source>
        <dbReference type="EMBL" id="KRQ17731.1"/>
    </source>
</evidence>
<dbReference type="AlphaFoldDB" id="A0A0R3E6H3"/>
<dbReference type="PANTHER" id="PTHR36440">
    <property type="entry name" value="PUTATIVE (AFU_ORTHOLOGUE AFUA_8G07350)-RELATED"/>
    <property type="match status" value="1"/>
</dbReference>
<feature type="domain" description="Cupin type-2" evidence="1">
    <location>
        <begin position="29"/>
        <end position="98"/>
    </location>
</feature>
<evidence type="ECO:0000313" key="3">
    <source>
        <dbReference type="Proteomes" id="UP000051936"/>
    </source>
</evidence>
<dbReference type="Pfam" id="PF07883">
    <property type="entry name" value="Cupin_2"/>
    <property type="match status" value="1"/>
</dbReference>
<dbReference type="InterPro" id="IPR014710">
    <property type="entry name" value="RmlC-like_jellyroll"/>
</dbReference>
<dbReference type="CDD" id="cd06979">
    <property type="entry name" value="cupin_RemF-like"/>
    <property type="match status" value="1"/>
</dbReference>